<name>K5Z398_9BACT</name>
<organism evidence="4 5">
    <name type="scientific">Parabacteroides johnsonii CL02T12C29</name>
    <dbReference type="NCBI Taxonomy" id="999419"/>
    <lineage>
        <taxon>Bacteria</taxon>
        <taxon>Pseudomonadati</taxon>
        <taxon>Bacteroidota</taxon>
        <taxon>Bacteroidia</taxon>
        <taxon>Bacteroidales</taxon>
        <taxon>Tannerellaceae</taxon>
        <taxon>Parabacteroides</taxon>
    </lineage>
</organism>
<dbReference type="Proteomes" id="UP000001218">
    <property type="component" value="Unassembled WGS sequence"/>
</dbReference>
<dbReference type="OrthoDB" id="1114838at2"/>
<protein>
    <recommendedName>
        <fullName evidence="3">Glycosyltransferase 2-like domain-containing protein</fullName>
    </recommendedName>
</protein>
<evidence type="ECO:0000313" key="4">
    <source>
        <dbReference type="EMBL" id="EKN05756.1"/>
    </source>
</evidence>
<proteinExistence type="predicted"/>
<dbReference type="HOGENOM" id="CLU_025996_25_0_10"/>
<accession>K5Z398</accession>
<feature type="domain" description="Glycosyltransferase 2-like" evidence="3">
    <location>
        <begin position="7"/>
        <end position="127"/>
    </location>
</feature>
<keyword evidence="2" id="KW-0808">Transferase</keyword>
<dbReference type="AlphaFoldDB" id="K5Z398"/>
<dbReference type="PATRIC" id="fig|999419.3.peg.3822"/>
<dbReference type="GO" id="GO:0016758">
    <property type="term" value="F:hexosyltransferase activity"/>
    <property type="evidence" value="ECO:0007669"/>
    <property type="project" value="UniProtKB-ARBA"/>
</dbReference>
<evidence type="ECO:0000256" key="1">
    <source>
        <dbReference type="ARBA" id="ARBA00022676"/>
    </source>
</evidence>
<gene>
    <name evidence="4" type="ORF">HMPREF1077_03737</name>
</gene>
<dbReference type="eggNOG" id="COG0463">
    <property type="taxonomic scope" value="Bacteria"/>
</dbReference>
<dbReference type="Pfam" id="PF00535">
    <property type="entry name" value="Glycos_transf_2"/>
    <property type="match status" value="1"/>
</dbReference>
<dbReference type="InterPro" id="IPR001173">
    <property type="entry name" value="Glyco_trans_2-like"/>
</dbReference>
<dbReference type="PANTHER" id="PTHR22916">
    <property type="entry name" value="GLYCOSYLTRANSFERASE"/>
    <property type="match status" value="1"/>
</dbReference>
<evidence type="ECO:0000259" key="3">
    <source>
        <dbReference type="Pfam" id="PF00535"/>
    </source>
</evidence>
<sequence length="321" mass="37834">MGKILVSIIIPVYQAETYLRKCVESIIGQSFVDFQLILVDDGSVDNSGAICDEYASKDNRVMVVHQPNRGVSAARNAGVREAVGEWIYFVDADDWIEANLLSDFVLVLSECPEMDIYRFGYFLDKNAASIKVKDSVVHWVSDSYAMWLLNEKNKYFGFLWNMIVRKNLLSGLHFDEDLKWCEDHIFSYELFLRACKMYISNVCYYHHVQYARTTLSSAVHDPYKIFRVAEKERELKYKCMADHYDRDSAELIEMAYISKIDFAIKNLYLFNLSYEERLNFFKQIDRNFSRKTDLKWGVWYGFYFKIRAVYRSLYKMGILLD</sequence>
<dbReference type="InterPro" id="IPR029044">
    <property type="entry name" value="Nucleotide-diphossugar_trans"/>
</dbReference>
<keyword evidence="1" id="KW-0328">Glycosyltransferase</keyword>
<dbReference type="RefSeq" id="WP_008158704.1">
    <property type="nucleotide sequence ID" value="NZ_JH976469.1"/>
</dbReference>
<comment type="caution">
    <text evidence="4">The sequence shown here is derived from an EMBL/GenBank/DDBJ whole genome shotgun (WGS) entry which is preliminary data.</text>
</comment>
<evidence type="ECO:0000313" key="5">
    <source>
        <dbReference type="Proteomes" id="UP000001218"/>
    </source>
</evidence>
<dbReference type="SUPFAM" id="SSF53448">
    <property type="entry name" value="Nucleotide-diphospho-sugar transferases"/>
    <property type="match status" value="1"/>
</dbReference>
<dbReference type="Gene3D" id="3.90.550.10">
    <property type="entry name" value="Spore Coat Polysaccharide Biosynthesis Protein SpsA, Chain A"/>
    <property type="match status" value="1"/>
</dbReference>
<evidence type="ECO:0000256" key="2">
    <source>
        <dbReference type="ARBA" id="ARBA00022679"/>
    </source>
</evidence>
<dbReference type="CDD" id="cd00761">
    <property type="entry name" value="Glyco_tranf_GTA_type"/>
    <property type="match status" value="1"/>
</dbReference>
<reference evidence="4 5" key="1">
    <citation type="submission" date="2012-02" db="EMBL/GenBank/DDBJ databases">
        <title>The Genome Sequence of Parabacteroides johnsonii CL02T12C29.</title>
        <authorList>
            <consortium name="The Broad Institute Genome Sequencing Platform"/>
            <person name="Earl A."/>
            <person name="Ward D."/>
            <person name="Feldgarden M."/>
            <person name="Gevers D."/>
            <person name="Zitomersky N.L."/>
            <person name="Coyne M.J."/>
            <person name="Comstock L.E."/>
            <person name="Young S.K."/>
            <person name="Zeng Q."/>
            <person name="Gargeya S."/>
            <person name="Fitzgerald M."/>
            <person name="Haas B."/>
            <person name="Abouelleil A."/>
            <person name="Alvarado L."/>
            <person name="Arachchi H.M."/>
            <person name="Berlin A."/>
            <person name="Chapman S.B."/>
            <person name="Gearin G."/>
            <person name="Goldberg J."/>
            <person name="Griggs A."/>
            <person name="Gujja S."/>
            <person name="Hansen M."/>
            <person name="Heiman D."/>
            <person name="Howarth C."/>
            <person name="Larimer J."/>
            <person name="Lui A."/>
            <person name="MacDonald P.J.P."/>
            <person name="McCowen C."/>
            <person name="Montmayeur A."/>
            <person name="Murphy C."/>
            <person name="Neiman D."/>
            <person name="Pearson M."/>
            <person name="Priest M."/>
            <person name="Roberts A."/>
            <person name="Saif S."/>
            <person name="Shea T."/>
            <person name="Sisk P."/>
            <person name="Stolte C."/>
            <person name="Sykes S."/>
            <person name="Wortman J."/>
            <person name="Nusbaum C."/>
            <person name="Birren B."/>
        </authorList>
    </citation>
    <scope>NUCLEOTIDE SEQUENCE [LARGE SCALE GENOMIC DNA]</scope>
    <source>
        <strain evidence="4 5">CL02T12C29</strain>
    </source>
</reference>
<dbReference type="EMBL" id="AGZP01000036">
    <property type="protein sequence ID" value="EKN05756.1"/>
    <property type="molecule type" value="Genomic_DNA"/>
</dbReference>
<dbReference type="PANTHER" id="PTHR22916:SF51">
    <property type="entry name" value="GLYCOSYLTRANSFERASE EPSH-RELATED"/>
    <property type="match status" value="1"/>
</dbReference>